<keyword evidence="2" id="KW-1185">Reference proteome</keyword>
<protein>
    <submittedName>
        <fullName evidence="1">Uncharacterized protein</fullName>
    </submittedName>
</protein>
<gene>
    <name evidence="1" type="ORF">BDZ85DRAFT_265863</name>
</gene>
<evidence type="ECO:0000313" key="1">
    <source>
        <dbReference type="EMBL" id="KAF2220844.1"/>
    </source>
</evidence>
<dbReference type="Proteomes" id="UP000799538">
    <property type="component" value="Unassembled WGS sequence"/>
</dbReference>
<evidence type="ECO:0000313" key="2">
    <source>
        <dbReference type="Proteomes" id="UP000799538"/>
    </source>
</evidence>
<proteinExistence type="predicted"/>
<organism evidence="1 2">
    <name type="scientific">Elsinoe ampelina</name>
    <dbReference type="NCBI Taxonomy" id="302913"/>
    <lineage>
        <taxon>Eukaryota</taxon>
        <taxon>Fungi</taxon>
        <taxon>Dikarya</taxon>
        <taxon>Ascomycota</taxon>
        <taxon>Pezizomycotina</taxon>
        <taxon>Dothideomycetes</taxon>
        <taxon>Dothideomycetidae</taxon>
        <taxon>Myriangiales</taxon>
        <taxon>Elsinoaceae</taxon>
        <taxon>Elsinoe</taxon>
    </lineage>
</organism>
<sequence>MAKTSLAKLMMRTAVLTDGGSCCACMFKIAYMVLSAGQEQIARAAVSLTGQCNLPPLTTTFYYTQGRFLPTTLRYPQVVSAMSDIAKYCQHSCNGLTLHRHHLASLVTKPQSLLSRALWPLRLQRDSTRVTNPSQQRPYMSNSLFCTRRHSGAPSDDHFVFQLMRTVSQLTTCLSIFWLVVVANPCHVHHHHWSARLPKLDAEQEAIPVLHERFTGPSACSWCRLHRWISGILKVW</sequence>
<reference evidence="2" key="1">
    <citation type="journal article" date="2020" name="Stud. Mycol.">
        <title>101 Dothideomycetes genomes: A test case for predicting lifestyles and emergence of pathogens.</title>
        <authorList>
            <person name="Haridas S."/>
            <person name="Albert R."/>
            <person name="Binder M."/>
            <person name="Bloem J."/>
            <person name="LaButti K."/>
            <person name="Salamov A."/>
            <person name="Andreopoulos B."/>
            <person name="Baker S."/>
            <person name="Barry K."/>
            <person name="Bills G."/>
            <person name="Bluhm B."/>
            <person name="Cannon C."/>
            <person name="Castanera R."/>
            <person name="Culley D."/>
            <person name="Daum C."/>
            <person name="Ezra D."/>
            <person name="Gonzalez J."/>
            <person name="Henrissat B."/>
            <person name="Kuo A."/>
            <person name="Liang C."/>
            <person name="Lipzen A."/>
            <person name="Lutzoni F."/>
            <person name="Magnuson J."/>
            <person name="Mondo S."/>
            <person name="Nolan M."/>
            <person name="Ohm R."/>
            <person name="Pangilinan J."/>
            <person name="Park H.-J."/>
            <person name="Ramirez L."/>
            <person name="Alfaro M."/>
            <person name="Sun H."/>
            <person name="Tritt A."/>
            <person name="Yoshinaga Y."/>
            <person name="Zwiers L.-H."/>
            <person name="Turgeon B."/>
            <person name="Goodwin S."/>
            <person name="Spatafora J."/>
            <person name="Crous P."/>
            <person name="Grigoriev I."/>
        </authorList>
    </citation>
    <scope>NUCLEOTIDE SEQUENCE [LARGE SCALE GENOMIC DNA]</scope>
    <source>
        <strain evidence="2">CECT 20119</strain>
    </source>
</reference>
<name>A0A6A6G5G1_9PEZI</name>
<accession>A0A6A6G5G1</accession>
<dbReference type="EMBL" id="ML992511">
    <property type="protein sequence ID" value="KAF2220844.1"/>
    <property type="molecule type" value="Genomic_DNA"/>
</dbReference>
<dbReference type="AlphaFoldDB" id="A0A6A6G5G1"/>